<evidence type="ECO:0000313" key="5">
    <source>
        <dbReference type="EMBL" id="RXI33103.1"/>
    </source>
</evidence>
<keyword evidence="1" id="KW-0175">Coiled coil</keyword>
<keyword evidence="6" id="KW-1185">Reference proteome</keyword>
<evidence type="ECO:0000256" key="1">
    <source>
        <dbReference type="SAM" id="Coils"/>
    </source>
</evidence>
<keyword evidence="2" id="KW-1133">Transmembrane helix</keyword>
<dbReference type="PANTHER" id="PTHR36698:SF2">
    <property type="entry name" value="MCE_MLAD DOMAIN-CONTAINING PROTEIN"/>
    <property type="match status" value="1"/>
</dbReference>
<dbReference type="Pfam" id="PF02470">
    <property type="entry name" value="MlaD"/>
    <property type="match status" value="1"/>
</dbReference>
<dbReference type="Proteomes" id="UP000262582">
    <property type="component" value="Chromosome"/>
</dbReference>
<keyword evidence="2" id="KW-0812">Transmembrane</keyword>
<feature type="transmembrane region" description="Helical" evidence="2">
    <location>
        <begin position="6"/>
        <end position="28"/>
    </location>
</feature>
<feature type="coiled-coil region" evidence="1">
    <location>
        <begin position="256"/>
        <end position="283"/>
    </location>
</feature>
<feature type="domain" description="Mce/MlaD" evidence="3">
    <location>
        <begin position="46"/>
        <end position="117"/>
    </location>
</feature>
<reference evidence="4 6" key="2">
    <citation type="submission" date="2018-08" db="EMBL/GenBank/DDBJ databases">
        <title>Complete genome of the Arcobacter ellisii type strain LMG 26155.</title>
        <authorList>
            <person name="Miller W.G."/>
            <person name="Yee E."/>
            <person name="Bono J.L."/>
        </authorList>
    </citation>
    <scope>NUCLEOTIDE SEQUENCE [LARGE SCALE GENOMIC DNA]</scope>
    <source>
        <strain evidence="4 6">LMG 26155</strain>
    </source>
</reference>
<organism evidence="5 7">
    <name type="scientific">Arcobacter ellisii</name>
    <dbReference type="NCBI Taxonomy" id="913109"/>
    <lineage>
        <taxon>Bacteria</taxon>
        <taxon>Pseudomonadati</taxon>
        <taxon>Campylobacterota</taxon>
        <taxon>Epsilonproteobacteria</taxon>
        <taxon>Campylobacterales</taxon>
        <taxon>Arcobacteraceae</taxon>
        <taxon>Arcobacter</taxon>
    </lineage>
</organism>
<evidence type="ECO:0000313" key="4">
    <source>
        <dbReference type="EMBL" id="AXX93909.1"/>
    </source>
</evidence>
<accession>A0A347U4Y1</accession>
<dbReference type="EMBL" id="CP032097">
    <property type="protein sequence ID" value="AXX93909.1"/>
    <property type="molecule type" value="Genomic_DNA"/>
</dbReference>
<dbReference type="OrthoDB" id="5372112at2"/>
<evidence type="ECO:0000313" key="7">
    <source>
        <dbReference type="Proteomes" id="UP000290588"/>
    </source>
</evidence>
<protein>
    <submittedName>
        <fullName evidence="5">ABC transporter substrate-binding protein</fullName>
    </submittedName>
    <submittedName>
        <fullName evidence="4">Lipid asymmetry ABC transporter MlaABCDEF, periplasmic component MlaD</fullName>
    </submittedName>
</protein>
<proteinExistence type="predicted"/>
<evidence type="ECO:0000313" key="6">
    <source>
        <dbReference type="Proteomes" id="UP000262582"/>
    </source>
</evidence>
<keyword evidence="2" id="KW-0472">Membrane</keyword>
<dbReference type="EMBL" id="NXIG01000001">
    <property type="protein sequence ID" value="RXI33103.1"/>
    <property type="molecule type" value="Genomic_DNA"/>
</dbReference>
<dbReference type="KEGG" id="aell:AELL_0204"/>
<dbReference type="PANTHER" id="PTHR36698">
    <property type="entry name" value="BLL5892 PROTEIN"/>
    <property type="match status" value="1"/>
</dbReference>
<dbReference type="InterPro" id="IPR003399">
    <property type="entry name" value="Mce/MlaD"/>
</dbReference>
<evidence type="ECO:0000259" key="3">
    <source>
        <dbReference type="Pfam" id="PF02470"/>
    </source>
</evidence>
<name>A0A347U4Y1_9BACT</name>
<dbReference type="RefSeq" id="WP_118916160.1">
    <property type="nucleotide sequence ID" value="NZ_CP032097.1"/>
</dbReference>
<sequence length="306" mass="34301">MDTKINFLKIGVFVSALFILLVMAIFWLGKYGLEDKKYDEYSIFFMESVSGLNVGSAIKYMGFQVGNVSEIKINPKNSEEIQIDIQIQKGTPIKEDNYAILGNVGITGLKYIELKGGSNDSKLLSENENGVKVIKSKTSALTTFVDSTEDITKEVMILLSQMKKVLNDENISTFSSLLDKSEKSMVNIEEFSSYLVKNEKSLDELIKGINELTKKGGNSFDTMKNTANDFSKLSKELQTQINKGNYNLKEITQESFDNLNSVLKSLENSLLQMQDLINNINESPSDLILKQKNIKYGPGEKDDKTN</sequence>
<dbReference type="Proteomes" id="UP000290588">
    <property type="component" value="Unassembled WGS sequence"/>
</dbReference>
<evidence type="ECO:0000256" key="2">
    <source>
        <dbReference type="SAM" id="Phobius"/>
    </source>
</evidence>
<gene>
    <name evidence="4" type="primary">mlaD</name>
    <name evidence="4" type="ORF">AELL_0204</name>
    <name evidence="5" type="ORF">CP962_01455</name>
</gene>
<reference evidence="5 7" key="1">
    <citation type="submission" date="2017-09" db="EMBL/GenBank/DDBJ databases">
        <title>Genomics of the genus Arcobacter.</title>
        <authorList>
            <person name="Perez-Cataluna A."/>
            <person name="Figueras M.J."/>
            <person name="Salas-Masso N."/>
        </authorList>
    </citation>
    <scope>NUCLEOTIDE SEQUENCE [LARGE SCALE GENOMIC DNA]</scope>
    <source>
        <strain evidence="5 7">CECT 7837</strain>
    </source>
</reference>
<dbReference type="AlphaFoldDB" id="A0A347U4Y1"/>